<keyword evidence="2" id="KW-0285">Flavoprotein</keyword>
<feature type="compositionally biased region" description="Pro residues" evidence="5">
    <location>
        <begin position="120"/>
        <end position="130"/>
    </location>
</feature>
<dbReference type="InterPro" id="IPR017896">
    <property type="entry name" value="4Fe4S_Fe-S-bd"/>
</dbReference>
<evidence type="ECO:0000256" key="4">
    <source>
        <dbReference type="ARBA" id="ARBA00023002"/>
    </source>
</evidence>
<dbReference type="PANTHER" id="PTHR46056:SF12">
    <property type="entry name" value="LONG-CHAIN-ALCOHOL OXIDASE"/>
    <property type="match status" value="1"/>
</dbReference>
<dbReference type="PANTHER" id="PTHR46056">
    <property type="entry name" value="LONG-CHAIN-ALCOHOL OXIDASE"/>
    <property type="match status" value="1"/>
</dbReference>
<reference evidence="7 8" key="1">
    <citation type="submission" date="2021-08" db="EMBL/GenBank/DDBJ databases">
        <title>Devosia salina sp. nov., isolated from the South China Sea sediment.</title>
        <authorList>
            <person name="Zhou Z."/>
        </authorList>
    </citation>
    <scope>NUCLEOTIDE SEQUENCE [LARGE SCALE GENOMIC DNA]</scope>
    <source>
        <strain evidence="7 8">SCS-3</strain>
    </source>
</reference>
<comment type="similarity">
    <text evidence="1">Belongs to the GMC oxidoreductase family.</text>
</comment>
<dbReference type="InterPro" id="IPR027056">
    <property type="entry name" value="Gluconate_2DH_su3"/>
</dbReference>
<feature type="compositionally biased region" description="Basic and acidic residues" evidence="5">
    <location>
        <begin position="292"/>
        <end position="301"/>
    </location>
</feature>
<evidence type="ECO:0000313" key="8">
    <source>
        <dbReference type="Proteomes" id="UP000825799"/>
    </source>
</evidence>
<evidence type="ECO:0000256" key="3">
    <source>
        <dbReference type="ARBA" id="ARBA00022827"/>
    </source>
</evidence>
<protein>
    <submittedName>
        <fullName evidence="7">GMC family oxidoreductase N-terminal domain-containing protein</fullName>
    </submittedName>
</protein>
<dbReference type="RefSeq" id="WP_220304691.1">
    <property type="nucleotide sequence ID" value="NZ_CP080590.1"/>
</dbReference>
<dbReference type="SUPFAM" id="SSF51905">
    <property type="entry name" value="FAD/NAD(P)-binding domain"/>
    <property type="match status" value="1"/>
</dbReference>
<dbReference type="Pfam" id="PF13618">
    <property type="entry name" value="Gluconate_2-dh3"/>
    <property type="match status" value="1"/>
</dbReference>
<dbReference type="InterPro" id="IPR007867">
    <property type="entry name" value="GMC_OxRtase_C"/>
</dbReference>
<gene>
    <name evidence="7" type="ORF">K1X15_16530</name>
</gene>
<feature type="region of interest" description="Disordered" evidence="5">
    <location>
        <begin position="292"/>
        <end position="316"/>
    </location>
</feature>
<feature type="region of interest" description="Disordered" evidence="5">
    <location>
        <begin position="116"/>
        <end position="136"/>
    </location>
</feature>
<keyword evidence="8" id="KW-1185">Reference proteome</keyword>
<evidence type="ECO:0000256" key="5">
    <source>
        <dbReference type="SAM" id="MobiDB-lite"/>
    </source>
</evidence>
<dbReference type="Pfam" id="PF05199">
    <property type="entry name" value="GMC_oxred_C"/>
    <property type="match status" value="1"/>
</dbReference>
<evidence type="ECO:0000313" key="7">
    <source>
        <dbReference type="EMBL" id="QYO76201.1"/>
    </source>
</evidence>
<dbReference type="InterPro" id="IPR036188">
    <property type="entry name" value="FAD/NAD-bd_sf"/>
</dbReference>
<dbReference type="Pfam" id="PF00732">
    <property type="entry name" value="GMC_oxred_N"/>
    <property type="match status" value="1"/>
</dbReference>
<name>A0ABX8WDY0_9HYPH</name>
<dbReference type="InterPro" id="IPR000172">
    <property type="entry name" value="GMC_OxRdtase_N"/>
</dbReference>
<dbReference type="Gene3D" id="3.50.50.60">
    <property type="entry name" value="FAD/NAD(P)-binding domain"/>
    <property type="match status" value="2"/>
</dbReference>
<sequence length="679" mass="72122">MAEHGPLLRAVVARLFPADTRDGDGNAFGALTYLDRHLATHPSDRDSIDAALDVLAGLGFAELSPDDQDAALTRHENEPWFIRLAELVAEGVYADPDNGGNPDAISWAMLGYRHGLPEGPSGPPAQPAPAPRHHSGTRDYDTIIIGADAGGGVAAAVLAEAGHHVLLLERGVERSYADSGHRDHLRNHRLSLYGHNTGPDLEGNPRVFVDSGGVEHIVAPHAPGYHNLAAAVGSGTTLYGAMAWRFHRDDFRMASLYGVPEGSSLVDWPIDHIELAPWYNRVEAELGVAGDATRHSHEGAPRRPYAMPPLPPAPQTATLARGAASLGISTLAPPLAINSVPHDGRGACIGCGSCVGFPCPSDAKNGSHNTFIARARATGRCELVTGVVVTHIDTDPAGRVVGVSFAAPDHAVRSVRARNVVLAAGAIETARLLLNSTSAREPDGIGNNADQVGRHLQGHVYPQAYGLFDHEVHGSVGPGVTIGTTQFSHGNPGIVGGGLLADDFVLPPILFWKACLPPDLRRWGREAKAFMRDNFHKVLRLTGPVHEIPNPASRVTLARNVRDRWDLPVARLSGTIHPETLRTALYMQQRAFDWLDASGASRHWGPAPAMTLSAGQHQAGTCRMGTDPARSVTDTGGRVWGHDNLYVCDGAVQPTNGGFNPFLTIMAMSYRTAAGIGSP</sequence>
<feature type="domain" description="4Fe-4S ferredoxin-type" evidence="6">
    <location>
        <begin position="338"/>
        <end position="369"/>
    </location>
</feature>
<evidence type="ECO:0000256" key="2">
    <source>
        <dbReference type="ARBA" id="ARBA00022630"/>
    </source>
</evidence>
<dbReference type="Proteomes" id="UP000825799">
    <property type="component" value="Chromosome"/>
</dbReference>
<organism evidence="7 8">
    <name type="scientific">Devosia salina</name>
    <dbReference type="NCBI Taxonomy" id="2860336"/>
    <lineage>
        <taxon>Bacteria</taxon>
        <taxon>Pseudomonadati</taxon>
        <taxon>Pseudomonadota</taxon>
        <taxon>Alphaproteobacteria</taxon>
        <taxon>Hyphomicrobiales</taxon>
        <taxon>Devosiaceae</taxon>
        <taxon>Devosia</taxon>
    </lineage>
</organism>
<evidence type="ECO:0000259" key="6">
    <source>
        <dbReference type="PROSITE" id="PS51379"/>
    </source>
</evidence>
<keyword evidence="4" id="KW-0560">Oxidoreductase</keyword>
<evidence type="ECO:0000256" key="1">
    <source>
        <dbReference type="ARBA" id="ARBA00010790"/>
    </source>
</evidence>
<proteinExistence type="inferred from homology"/>
<dbReference type="SUPFAM" id="SSF54373">
    <property type="entry name" value="FAD-linked reductases, C-terminal domain"/>
    <property type="match status" value="1"/>
</dbReference>
<dbReference type="PROSITE" id="PS51379">
    <property type="entry name" value="4FE4S_FER_2"/>
    <property type="match status" value="1"/>
</dbReference>
<accession>A0ABX8WDY0</accession>
<dbReference type="EMBL" id="CP080590">
    <property type="protein sequence ID" value="QYO76201.1"/>
    <property type="molecule type" value="Genomic_DNA"/>
</dbReference>
<keyword evidence="3" id="KW-0274">FAD</keyword>